<dbReference type="Proteomes" id="UP000182089">
    <property type="component" value="Unassembled WGS sequence"/>
</dbReference>
<dbReference type="InterPro" id="IPR011004">
    <property type="entry name" value="Trimer_LpxA-like_sf"/>
</dbReference>
<dbReference type="InterPro" id="IPR018357">
    <property type="entry name" value="Hexapep_transf_CS"/>
</dbReference>
<dbReference type="SUPFAM" id="SSF51161">
    <property type="entry name" value="Trimeric LpxA-like enzymes"/>
    <property type="match status" value="1"/>
</dbReference>
<dbReference type="PANTHER" id="PTHR23416">
    <property type="entry name" value="SIALIC ACID SYNTHASE-RELATED"/>
    <property type="match status" value="1"/>
</dbReference>
<name>A0ABY1A8V9_9LACO</name>
<dbReference type="InterPro" id="IPR051159">
    <property type="entry name" value="Hexapeptide_acetyltransf"/>
</dbReference>
<reference evidence="3 4" key="1">
    <citation type="submission" date="2016-10" db="EMBL/GenBank/DDBJ databases">
        <authorList>
            <person name="Varghese N."/>
            <person name="Submissions S."/>
        </authorList>
    </citation>
    <scope>NUCLEOTIDE SEQUENCE [LARGE SCALE GENOMIC DNA]</scope>
    <source>
        <strain evidence="3 4">WC1T17</strain>
    </source>
</reference>
<dbReference type="GO" id="GO:0016740">
    <property type="term" value="F:transferase activity"/>
    <property type="evidence" value="ECO:0007669"/>
    <property type="project" value="UniProtKB-KW"/>
</dbReference>
<gene>
    <name evidence="3" type="ORF">SAMN05216431_10152</name>
</gene>
<organism evidence="3 4">
    <name type="scientific">Ligilactobacillus ruminis</name>
    <dbReference type="NCBI Taxonomy" id="1623"/>
    <lineage>
        <taxon>Bacteria</taxon>
        <taxon>Bacillati</taxon>
        <taxon>Bacillota</taxon>
        <taxon>Bacilli</taxon>
        <taxon>Lactobacillales</taxon>
        <taxon>Lactobacillaceae</taxon>
        <taxon>Ligilactobacillus</taxon>
    </lineage>
</organism>
<evidence type="ECO:0000313" key="4">
    <source>
        <dbReference type="Proteomes" id="UP000182089"/>
    </source>
</evidence>
<dbReference type="PANTHER" id="PTHR23416:SF78">
    <property type="entry name" value="LIPOPOLYSACCHARIDE BIOSYNTHESIS O-ACETYL TRANSFERASE WBBJ-RELATED"/>
    <property type="match status" value="1"/>
</dbReference>
<dbReference type="CDD" id="cd03349">
    <property type="entry name" value="LbH_XAT"/>
    <property type="match status" value="1"/>
</dbReference>
<proteinExistence type="predicted"/>
<keyword evidence="1 3" id="KW-0808">Transferase</keyword>
<dbReference type="PROSITE" id="PS00101">
    <property type="entry name" value="HEXAPEP_TRANSFERASES"/>
    <property type="match status" value="1"/>
</dbReference>
<keyword evidence="2" id="KW-0677">Repeat</keyword>
<dbReference type="Pfam" id="PF00132">
    <property type="entry name" value="Hexapep"/>
    <property type="match status" value="1"/>
</dbReference>
<accession>A0ABY1A8V9</accession>
<dbReference type="EMBL" id="FOCC01000001">
    <property type="protein sequence ID" value="SEM31335.1"/>
    <property type="molecule type" value="Genomic_DNA"/>
</dbReference>
<evidence type="ECO:0000256" key="1">
    <source>
        <dbReference type="ARBA" id="ARBA00022679"/>
    </source>
</evidence>
<protein>
    <submittedName>
        <fullName evidence="3">Transferase hexapeptide (Six repeat-containing protein)</fullName>
    </submittedName>
</protein>
<evidence type="ECO:0000256" key="2">
    <source>
        <dbReference type="ARBA" id="ARBA00022737"/>
    </source>
</evidence>
<dbReference type="InterPro" id="IPR001451">
    <property type="entry name" value="Hexapep"/>
</dbReference>
<sequence length="141" mass="15818">MRGGVQFLLGGEHDYERLSTWPYQSLVYQKKGKWTSYDTVVEDEVWIGYGSTILTGVTIGKGSIIGARSVVAKDVPPFSVYVGNKVIKQRFSPEIIEKLNKIDFSKIDHTKGDAYEKFCMTKLTEDNVDEVIQAFVGDDQG</sequence>
<evidence type="ECO:0000313" key="3">
    <source>
        <dbReference type="EMBL" id="SEM31335.1"/>
    </source>
</evidence>
<comment type="caution">
    <text evidence="3">The sequence shown here is derived from an EMBL/GenBank/DDBJ whole genome shotgun (WGS) entry which is preliminary data.</text>
</comment>
<dbReference type="Gene3D" id="2.160.10.10">
    <property type="entry name" value="Hexapeptide repeat proteins"/>
    <property type="match status" value="1"/>
</dbReference>